<evidence type="ECO:0000313" key="2">
    <source>
        <dbReference type="EMBL" id="WOX55550.1"/>
    </source>
</evidence>
<dbReference type="InterPro" id="IPR013096">
    <property type="entry name" value="Cupin_2"/>
</dbReference>
<dbReference type="Gene3D" id="2.60.120.10">
    <property type="entry name" value="Jelly Rolls"/>
    <property type="match status" value="1"/>
</dbReference>
<dbReference type="Proteomes" id="UP001626603">
    <property type="component" value="Chromosome"/>
</dbReference>
<reference evidence="2 3" key="1">
    <citation type="submission" date="2023-10" db="EMBL/GenBank/DDBJ databases">
        <title>The complete genome sequence of Methanoculleus palmolei DSM 4273.</title>
        <authorList>
            <person name="Lai S.-J."/>
            <person name="You Y.-T."/>
            <person name="Chen S.-C."/>
        </authorList>
    </citation>
    <scope>NUCLEOTIDE SEQUENCE [LARGE SCALE GENOMIC DNA]</scope>
    <source>
        <strain evidence="2 3">DSM 4273</strain>
    </source>
</reference>
<organism evidence="2 3">
    <name type="scientific">Methanoculleus palmolei</name>
    <dbReference type="NCBI Taxonomy" id="72612"/>
    <lineage>
        <taxon>Archaea</taxon>
        <taxon>Methanobacteriati</taxon>
        <taxon>Methanobacteriota</taxon>
        <taxon>Stenosarchaea group</taxon>
        <taxon>Methanomicrobia</taxon>
        <taxon>Methanomicrobiales</taxon>
        <taxon>Methanomicrobiaceae</taxon>
        <taxon>Methanoculleus</taxon>
    </lineage>
</organism>
<accession>A0ABD8A8S4</accession>
<sequence>MEDQNIVRLMEEGLAFFPAERAGRRPVWNSNPAWTGVALADLAPGTDTKGLFSSHLVRVRKGCEVPDHLHESQWEWNTILDGYGKMILDGREISFKPGDSFTTPPGVRHAVAADKEDIALLAVFVPDPK</sequence>
<evidence type="ECO:0000259" key="1">
    <source>
        <dbReference type="Pfam" id="PF07883"/>
    </source>
</evidence>
<dbReference type="InterPro" id="IPR011051">
    <property type="entry name" value="RmlC_Cupin_sf"/>
</dbReference>
<keyword evidence="3" id="KW-1185">Reference proteome</keyword>
<gene>
    <name evidence="2" type="ORF">R6Y95_08765</name>
</gene>
<dbReference type="InterPro" id="IPR053146">
    <property type="entry name" value="QDO-like"/>
</dbReference>
<evidence type="ECO:0000313" key="3">
    <source>
        <dbReference type="Proteomes" id="UP001626603"/>
    </source>
</evidence>
<dbReference type="AlphaFoldDB" id="A0ABD8A8S4"/>
<proteinExistence type="predicted"/>
<dbReference type="EMBL" id="CP137641">
    <property type="protein sequence ID" value="WOX55550.1"/>
    <property type="molecule type" value="Genomic_DNA"/>
</dbReference>
<dbReference type="SUPFAM" id="SSF51182">
    <property type="entry name" value="RmlC-like cupins"/>
    <property type="match status" value="1"/>
</dbReference>
<feature type="domain" description="Cupin type-2" evidence="1">
    <location>
        <begin position="56"/>
        <end position="123"/>
    </location>
</feature>
<dbReference type="PANTHER" id="PTHR36440:SF1">
    <property type="entry name" value="PUTATIVE (AFU_ORTHOLOGUE AFUA_8G07350)-RELATED"/>
    <property type="match status" value="1"/>
</dbReference>
<dbReference type="PANTHER" id="PTHR36440">
    <property type="entry name" value="PUTATIVE (AFU_ORTHOLOGUE AFUA_8G07350)-RELATED"/>
    <property type="match status" value="1"/>
</dbReference>
<name>A0ABD8A8S4_9EURY</name>
<protein>
    <submittedName>
        <fullName evidence="2">Cupin domain-containing protein</fullName>
    </submittedName>
</protein>
<dbReference type="InterPro" id="IPR014710">
    <property type="entry name" value="RmlC-like_jellyroll"/>
</dbReference>
<dbReference type="Pfam" id="PF07883">
    <property type="entry name" value="Cupin_2"/>
    <property type="match status" value="1"/>
</dbReference>